<comment type="caution">
    <text evidence="1">The sequence shown here is derived from an EMBL/GenBank/DDBJ whole genome shotgun (WGS) entry which is preliminary data.</text>
</comment>
<evidence type="ECO:0000313" key="2">
    <source>
        <dbReference type="Proteomes" id="UP000005316"/>
    </source>
</evidence>
<dbReference type="Gene3D" id="3.40.50.720">
    <property type="entry name" value="NAD(P)-binding Rossmann-like Domain"/>
    <property type="match status" value="1"/>
</dbReference>
<dbReference type="InterPro" id="IPR027417">
    <property type="entry name" value="P-loop_NTPase"/>
</dbReference>
<accession>F9DWG4</accession>
<dbReference type="Proteomes" id="UP000005316">
    <property type="component" value="Unassembled WGS sequence"/>
</dbReference>
<proteinExistence type="predicted"/>
<evidence type="ECO:0000313" key="1">
    <source>
        <dbReference type="EMBL" id="EGQ21785.1"/>
    </source>
</evidence>
<sequence>MYFFTFPIVLLYIMSYNNKKKLDWRDEIMKTKNIIIIGAAGRDFHNFNTYYRNKAEYNVVAFTATQIPDIDGRKYPAELAGELYPEGIPIYSQDQLPKLIEELKVDECVFSYSDISYEAVMGLGAIVNSAGANFTLLGSKATMIKSNKPVISVCAVRTGTGKSQTSRKIIETLLEHDLKVVAIRHPMPYGDLAAQRVQRYATVEDFQKHNCTIEEMEEYEPHVSRGNIIYAGVDYQDILDAAENDPDGCDVILWDGGNNDFSFYEPDLAITVLDPHRPGHELKYYPGEVCLRTTDVSIINKIDSASEEAIQTVENNIKFAAPNSTIIKAESKISVDNPEIIKGKRVLIVEDGPTLTHGEMKLGAGVIAAQRLGATEIVDPRPFAVGSLITTFNKYTHIESILPAMGYGEQQLKDLEATINAADCDAVIIGTPMDLSRVININKPCTRVYYDLEEIGSPNLETVLEDFIEKHQLTATKA</sequence>
<dbReference type="InterPro" id="IPR053199">
    <property type="entry name" value="cDPG_synthetase-like"/>
</dbReference>
<organism evidence="1 2">
    <name type="scientific">Sporosarcina newyorkensis 2681</name>
    <dbReference type="NCBI Taxonomy" id="1027292"/>
    <lineage>
        <taxon>Bacteria</taxon>
        <taxon>Bacillati</taxon>
        <taxon>Bacillota</taxon>
        <taxon>Bacilli</taxon>
        <taxon>Bacillales</taxon>
        <taxon>Caryophanaceae</taxon>
        <taxon>Sporosarcina</taxon>
    </lineage>
</organism>
<dbReference type="EMBL" id="AFPZ01000099">
    <property type="protein sequence ID" value="EGQ21785.1"/>
    <property type="molecule type" value="Genomic_DNA"/>
</dbReference>
<dbReference type="PANTHER" id="PTHR42869:SF1">
    <property type="entry name" value="SLL0572 PROTEIN"/>
    <property type="match status" value="1"/>
</dbReference>
<dbReference type="STRING" id="759851.SAMN04244570_2890"/>
<dbReference type="PANTHER" id="PTHR42869">
    <property type="entry name" value="SLL0572 PROTEIN"/>
    <property type="match status" value="1"/>
</dbReference>
<dbReference type="SUPFAM" id="SSF52540">
    <property type="entry name" value="P-loop containing nucleoside triphosphate hydrolases"/>
    <property type="match status" value="1"/>
</dbReference>
<dbReference type="eggNOG" id="COG2403">
    <property type="taxonomic scope" value="Bacteria"/>
</dbReference>
<name>F9DWG4_9BACL</name>
<gene>
    <name evidence="1" type="ORF">HMPREF9372_3145</name>
</gene>
<protein>
    <submittedName>
        <fullName evidence="1">GTPase family protein</fullName>
    </submittedName>
</protein>
<reference evidence="1 2" key="1">
    <citation type="submission" date="2011-04" db="EMBL/GenBank/DDBJ databases">
        <authorList>
            <person name="Muzny D."/>
            <person name="Qin X."/>
            <person name="Deng J."/>
            <person name="Jiang H."/>
            <person name="Liu Y."/>
            <person name="Qu J."/>
            <person name="Song X.-Z."/>
            <person name="Zhang L."/>
            <person name="Thornton R."/>
            <person name="Coyle M."/>
            <person name="Francisco L."/>
            <person name="Jackson L."/>
            <person name="Javaid M."/>
            <person name="Korchina V."/>
            <person name="Kovar C."/>
            <person name="Mata R."/>
            <person name="Mathew T."/>
            <person name="Ngo R."/>
            <person name="Nguyen L."/>
            <person name="Nguyen N."/>
            <person name="Okwuonu G."/>
            <person name="Ongeri F."/>
            <person name="Pham C."/>
            <person name="Simmons D."/>
            <person name="Wilczek-Boney K."/>
            <person name="Hale W."/>
            <person name="Jakkamsetti A."/>
            <person name="Pham P."/>
            <person name="Ruth R."/>
            <person name="San Lucas F."/>
            <person name="Warren J."/>
            <person name="Zhang J."/>
            <person name="Zhao Z."/>
            <person name="Zhou C."/>
            <person name="Zhu D."/>
            <person name="Lee S."/>
            <person name="Bess C."/>
            <person name="Blankenburg K."/>
            <person name="Forbes L."/>
            <person name="Fu Q."/>
            <person name="Gubbala S."/>
            <person name="Hirani K."/>
            <person name="Jayaseelan J.C."/>
            <person name="Lara F."/>
            <person name="Munidasa M."/>
            <person name="Palculict T."/>
            <person name="Patil S."/>
            <person name="Pu L.-L."/>
            <person name="Saada N."/>
            <person name="Tang L."/>
            <person name="Weissenberger G."/>
            <person name="Zhu Y."/>
            <person name="Hemphill L."/>
            <person name="Shang Y."/>
            <person name="Youmans B."/>
            <person name="Ayvaz T."/>
            <person name="Ross M."/>
            <person name="Santibanez J."/>
            <person name="Aqrawi P."/>
            <person name="Gross S."/>
            <person name="Joshi V."/>
            <person name="Fowler G."/>
            <person name="Nazareth L."/>
            <person name="Reid J."/>
            <person name="Worley K."/>
            <person name="Petrosino J."/>
            <person name="Highlander S."/>
            <person name="Gibbs R."/>
        </authorList>
    </citation>
    <scope>NUCLEOTIDE SEQUENCE [LARGE SCALE GENOMIC DNA]</scope>
    <source>
        <strain evidence="1 2">2681</strain>
    </source>
</reference>
<dbReference type="HOGENOM" id="CLU_046378_0_0_9"/>
<dbReference type="AlphaFoldDB" id="F9DWG4"/>